<dbReference type="OMA" id="SFMAFYW"/>
<evidence type="ECO:0000256" key="1">
    <source>
        <dbReference type="ARBA" id="ARBA00004141"/>
    </source>
</evidence>
<comment type="caution">
    <text evidence="13">The sequence shown here is derived from an EMBL/GenBank/DDBJ whole genome shotgun (WGS) entry which is preliminary data.</text>
</comment>
<feature type="transmembrane region" description="Helical" evidence="11">
    <location>
        <begin position="255"/>
        <end position="275"/>
    </location>
</feature>
<dbReference type="InterPro" id="IPR018506">
    <property type="entry name" value="Cyt_B5_heme-BS"/>
</dbReference>
<dbReference type="SUPFAM" id="SSF55856">
    <property type="entry name" value="Cytochrome b5-like heme/steroid binding domain"/>
    <property type="match status" value="1"/>
</dbReference>
<dbReference type="PROSITE" id="PS50255">
    <property type="entry name" value="CYTOCHROME_B5_2"/>
    <property type="match status" value="1"/>
</dbReference>
<dbReference type="PROSITE" id="PS00191">
    <property type="entry name" value="CYTOCHROME_B5_1"/>
    <property type="match status" value="1"/>
</dbReference>
<dbReference type="GO" id="GO:0016717">
    <property type="term" value="F:oxidoreductase activity, acting on paired donors, with oxidation of a pair of donors resulting in the reduction of molecular oxygen to two molecules of water"/>
    <property type="evidence" value="ECO:0007669"/>
    <property type="project" value="TreeGrafter"/>
</dbReference>
<dbReference type="AlphaFoldDB" id="A0A1D2MEK7"/>
<dbReference type="InterPro" id="IPR012171">
    <property type="entry name" value="Fatty_acid_desaturase"/>
</dbReference>
<dbReference type="PIRSF" id="PIRSF015921">
    <property type="entry name" value="FA_sphinglp_des"/>
    <property type="match status" value="1"/>
</dbReference>
<dbReference type="GO" id="GO:0020037">
    <property type="term" value="F:heme binding"/>
    <property type="evidence" value="ECO:0007669"/>
    <property type="project" value="InterPro"/>
</dbReference>
<evidence type="ECO:0000256" key="11">
    <source>
        <dbReference type="SAM" id="Phobius"/>
    </source>
</evidence>
<evidence type="ECO:0000256" key="3">
    <source>
        <dbReference type="ARBA" id="ARBA00022617"/>
    </source>
</evidence>
<evidence type="ECO:0000256" key="4">
    <source>
        <dbReference type="ARBA" id="ARBA00022692"/>
    </source>
</evidence>
<feature type="transmembrane region" description="Helical" evidence="11">
    <location>
        <begin position="295"/>
        <end position="317"/>
    </location>
</feature>
<dbReference type="Gene3D" id="3.10.120.10">
    <property type="entry name" value="Cytochrome b5-like heme/steroid binding domain"/>
    <property type="match status" value="1"/>
</dbReference>
<evidence type="ECO:0000259" key="12">
    <source>
        <dbReference type="PROSITE" id="PS50255"/>
    </source>
</evidence>
<keyword evidence="5" id="KW-0479">Metal-binding</keyword>
<proteinExistence type="inferred from homology"/>
<dbReference type="Proteomes" id="UP000094527">
    <property type="component" value="Unassembled WGS sequence"/>
</dbReference>
<evidence type="ECO:0000256" key="2">
    <source>
        <dbReference type="ARBA" id="ARBA00009295"/>
    </source>
</evidence>
<evidence type="ECO:0000256" key="5">
    <source>
        <dbReference type="ARBA" id="ARBA00022723"/>
    </source>
</evidence>
<organism evidence="13 14">
    <name type="scientific">Orchesella cincta</name>
    <name type="common">Springtail</name>
    <name type="synonym">Podura cincta</name>
    <dbReference type="NCBI Taxonomy" id="48709"/>
    <lineage>
        <taxon>Eukaryota</taxon>
        <taxon>Metazoa</taxon>
        <taxon>Ecdysozoa</taxon>
        <taxon>Arthropoda</taxon>
        <taxon>Hexapoda</taxon>
        <taxon>Collembola</taxon>
        <taxon>Entomobryomorpha</taxon>
        <taxon>Entomobryoidea</taxon>
        <taxon>Orchesellidae</taxon>
        <taxon>Orchesellinae</taxon>
        <taxon>Orchesella</taxon>
    </lineage>
</organism>
<dbReference type="GO" id="GO:0046872">
    <property type="term" value="F:metal ion binding"/>
    <property type="evidence" value="ECO:0007669"/>
    <property type="project" value="UniProtKB-KW"/>
</dbReference>
<dbReference type="GO" id="GO:0006629">
    <property type="term" value="P:lipid metabolic process"/>
    <property type="evidence" value="ECO:0007669"/>
    <property type="project" value="UniProtKB-KW"/>
</dbReference>
<evidence type="ECO:0000256" key="8">
    <source>
        <dbReference type="ARBA" id="ARBA00023004"/>
    </source>
</evidence>
<dbReference type="InterPro" id="IPR005804">
    <property type="entry name" value="FA_desaturase_dom"/>
</dbReference>
<evidence type="ECO:0000313" key="13">
    <source>
        <dbReference type="EMBL" id="ODM91448.1"/>
    </source>
</evidence>
<dbReference type="InterPro" id="IPR036400">
    <property type="entry name" value="Cyt_B5-like_heme/steroid_sf"/>
</dbReference>
<dbReference type="GO" id="GO:0016020">
    <property type="term" value="C:membrane"/>
    <property type="evidence" value="ECO:0007669"/>
    <property type="project" value="UniProtKB-SubCell"/>
</dbReference>
<keyword evidence="6 11" id="KW-1133">Transmembrane helix</keyword>
<keyword evidence="3" id="KW-0349">Heme</keyword>
<name>A0A1D2MEK7_ORCCI</name>
<dbReference type="Pfam" id="PF00487">
    <property type="entry name" value="FA_desaturase"/>
    <property type="match status" value="1"/>
</dbReference>
<evidence type="ECO:0000313" key="14">
    <source>
        <dbReference type="Proteomes" id="UP000094527"/>
    </source>
</evidence>
<evidence type="ECO:0000256" key="9">
    <source>
        <dbReference type="ARBA" id="ARBA00023098"/>
    </source>
</evidence>
<dbReference type="PANTHER" id="PTHR19353:SF88">
    <property type="entry name" value="DELTA(5) FATTY ACID DESATURASE FAT-4"/>
    <property type="match status" value="1"/>
</dbReference>
<sequence>MAQAKTLTNKDTDDFVELKFQRKEILYDGFYYDVTDFIQRHPGGNEIISYFTNPGEDATVAIQQFHARSIEKIHSIMKSFKRRPATETEDNYENQMTKEKNKALTEDFTKLYLELKAEGYFEPSYFHVAIRIVELISLTLLGFHLITQYSNVYIRFLGCFVLSMAQGRGGWIMHEGGHISLTGSPKFDRLIQTYLVGIVVGWSGTYWRRHHSLHHAFAQRIQRDTDVDFTPVAIINLDVLKDPIKDQNFMMRNQVVLAPIVSIAMYFYACFWQTARFLVKHRAGSEFIAIGMHYLFAYRIGFWPWVVCMLMLGAYLAMNFGLSHSHLPVTNKPTHWVEHALIHSADVEQRPWCDWWMGYLNYQIEHHLFPTMPQFRNKLIVDRVRALAQKHGLPYHVLSYKDAVIKTAKNYIDVSKQLRKLKRQ</sequence>
<keyword evidence="4 11" id="KW-0812">Transmembrane</keyword>
<protein>
    <submittedName>
        <fullName evidence="13">Fatty acid desaturase 2</fullName>
    </submittedName>
</protein>
<evidence type="ECO:0000256" key="10">
    <source>
        <dbReference type="ARBA" id="ARBA00023136"/>
    </source>
</evidence>
<comment type="subcellular location">
    <subcellularLocation>
        <location evidence="1">Membrane</location>
        <topology evidence="1">Multi-pass membrane protein</topology>
    </subcellularLocation>
</comment>
<accession>A0A1D2MEK7</accession>
<keyword evidence="14" id="KW-1185">Reference proteome</keyword>
<evidence type="ECO:0000256" key="7">
    <source>
        <dbReference type="ARBA" id="ARBA00023002"/>
    </source>
</evidence>
<comment type="similarity">
    <text evidence="2">Belongs to the fatty acid desaturase type 1 family.</text>
</comment>
<dbReference type="Pfam" id="PF00173">
    <property type="entry name" value="Cyt-b5"/>
    <property type="match status" value="1"/>
</dbReference>
<dbReference type="PANTHER" id="PTHR19353">
    <property type="entry name" value="FATTY ACID DESATURASE 2"/>
    <property type="match status" value="1"/>
</dbReference>
<gene>
    <name evidence="13" type="ORF">Ocin01_15243</name>
</gene>
<dbReference type="EMBL" id="LJIJ01001544">
    <property type="protein sequence ID" value="ODM91448.1"/>
    <property type="molecule type" value="Genomic_DNA"/>
</dbReference>
<keyword evidence="7" id="KW-0560">Oxidoreductase</keyword>
<keyword evidence="10 11" id="KW-0472">Membrane</keyword>
<dbReference type="STRING" id="48709.A0A1D2MEK7"/>
<dbReference type="InterPro" id="IPR001199">
    <property type="entry name" value="Cyt_B5-like_heme/steroid-bd"/>
</dbReference>
<dbReference type="OrthoDB" id="1726150at2759"/>
<evidence type="ECO:0000256" key="6">
    <source>
        <dbReference type="ARBA" id="ARBA00022989"/>
    </source>
</evidence>
<dbReference type="CDD" id="cd03506">
    <property type="entry name" value="Delta6-FADS-like"/>
    <property type="match status" value="1"/>
</dbReference>
<keyword evidence="8" id="KW-0408">Iron</keyword>
<keyword evidence="9" id="KW-0443">Lipid metabolism</keyword>
<feature type="domain" description="Cytochrome b5 heme-binding" evidence="12">
    <location>
        <begin position="25"/>
        <end position="75"/>
    </location>
</feature>
<reference evidence="13 14" key="1">
    <citation type="journal article" date="2016" name="Genome Biol. Evol.">
        <title>Gene Family Evolution Reflects Adaptation to Soil Environmental Stressors in the Genome of the Collembolan Orchesella cincta.</title>
        <authorList>
            <person name="Faddeeva-Vakhrusheva A."/>
            <person name="Derks M.F."/>
            <person name="Anvar S.Y."/>
            <person name="Agamennone V."/>
            <person name="Suring W."/>
            <person name="Smit S."/>
            <person name="van Straalen N.M."/>
            <person name="Roelofs D."/>
        </authorList>
    </citation>
    <scope>NUCLEOTIDE SEQUENCE [LARGE SCALE GENOMIC DNA]</scope>
    <source>
        <tissue evidence="13">Mixed pool</tissue>
    </source>
</reference>